<accession>A0A0K2V6D0</accession>
<dbReference type="AlphaFoldDB" id="A0A0K2V6D0"/>
<sequence>HHFTIFISLNLLHCSNHIYYGLENILFLHPNLLHRHIQSPFLILVESFNSSKHKTAKFPFRISLDLICRR</sequence>
<protein>
    <submittedName>
        <fullName evidence="1">Uncharacterized protein</fullName>
    </submittedName>
</protein>
<dbReference type="EMBL" id="HACA01028752">
    <property type="protein sequence ID" value="CDW46113.1"/>
    <property type="molecule type" value="Transcribed_RNA"/>
</dbReference>
<proteinExistence type="predicted"/>
<name>A0A0K2V6D0_LEPSM</name>
<evidence type="ECO:0000313" key="1">
    <source>
        <dbReference type="EMBL" id="CDW46113.1"/>
    </source>
</evidence>
<organism evidence="1">
    <name type="scientific">Lepeophtheirus salmonis</name>
    <name type="common">Salmon louse</name>
    <name type="synonym">Caligus salmonis</name>
    <dbReference type="NCBI Taxonomy" id="72036"/>
    <lineage>
        <taxon>Eukaryota</taxon>
        <taxon>Metazoa</taxon>
        <taxon>Ecdysozoa</taxon>
        <taxon>Arthropoda</taxon>
        <taxon>Crustacea</taxon>
        <taxon>Multicrustacea</taxon>
        <taxon>Hexanauplia</taxon>
        <taxon>Copepoda</taxon>
        <taxon>Siphonostomatoida</taxon>
        <taxon>Caligidae</taxon>
        <taxon>Lepeophtheirus</taxon>
    </lineage>
</organism>
<reference evidence="1" key="1">
    <citation type="submission" date="2014-05" db="EMBL/GenBank/DDBJ databases">
        <authorList>
            <person name="Chronopoulou M."/>
        </authorList>
    </citation>
    <scope>NUCLEOTIDE SEQUENCE</scope>
    <source>
        <tissue evidence="1">Whole organism</tissue>
    </source>
</reference>
<feature type="non-terminal residue" evidence="1">
    <location>
        <position position="1"/>
    </location>
</feature>